<gene>
    <name evidence="1" type="ORF">ABI_05940</name>
</gene>
<protein>
    <submittedName>
        <fullName evidence="1">Uncharacterized protein</fullName>
    </submittedName>
</protein>
<dbReference type="EMBL" id="GL883077">
    <property type="protein sequence ID" value="EGF92160.1"/>
    <property type="molecule type" value="Genomic_DNA"/>
</dbReference>
<reference evidence="2" key="1">
    <citation type="submission" date="2011-03" db="EMBL/GenBank/DDBJ databases">
        <title>Draft genome sequence of Brevundimonas diminuta.</title>
        <authorList>
            <person name="Brown P.J.B."/>
            <person name="Buechlein A."/>
            <person name="Hemmerich C."/>
            <person name="Brun Y.V."/>
        </authorList>
    </citation>
    <scope>NUCLEOTIDE SEQUENCE [LARGE SCALE GENOMIC DNA]</scope>
    <source>
        <strain evidence="2">C19</strain>
    </source>
</reference>
<organism evidence="1 2">
    <name type="scientific">Asticcacaulis biprosthecium C19</name>
    <dbReference type="NCBI Taxonomy" id="715226"/>
    <lineage>
        <taxon>Bacteria</taxon>
        <taxon>Pseudomonadati</taxon>
        <taxon>Pseudomonadota</taxon>
        <taxon>Alphaproteobacteria</taxon>
        <taxon>Caulobacterales</taxon>
        <taxon>Caulobacteraceae</taxon>
        <taxon>Asticcacaulis</taxon>
    </lineage>
</organism>
<dbReference type="STRING" id="715226.ABI_05940"/>
<dbReference type="AlphaFoldDB" id="F4QKK8"/>
<keyword evidence="2" id="KW-1185">Reference proteome</keyword>
<dbReference type="Proteomes" id="UP000006512">
    <property type="component" value="Unassembled WGS sequence"/>
</dbReference>
<evidence type="ECO:0000313" key="1">
    <source>
        <dbReference type="EMBL" id="EGF92160.1"/>
    </source>
</evidence>
<sequence length="39" mass="4235">MPVDHDVFPVRPAGLSTALDRSLIADESAEFGKNQSLFC</sequence>
<name>F4QKK8_9CAUL</name>
<proteinExistence type="predicted"/>
<evidence type="ECO:0000313" key="2">
    <source>
        <dbReference type="Proteomes" id="UP000006512"/>
    </source>
</evidence>
<dbReference type="HOGENOM" id="CLU_3304001_0_0_5"/>
<accession>F4QKK8</accession>